<dbReference type="InterPro" id="IPR003838">
    <property type="entry name" value="ABC3_permease_C"/>
</dbReference>
<dbReference type="Pfam" id="PF12704">
    <property type="entry name" value="MacB_PCD"/>
    <property type="match status" value="1"/>
</dbReference>
<keyword evidence="5 6" id="KW-0472">Membrane</keyword>
<dbReference type="Pfam" id="PF02687">
    <property type="entry name" value="FtsX"/>
    <property type="match status" value="1"/>
</dbReference>
<sequence length="439" mass="48750">MLDYHLKLVGRSLRQRPGHALLVVAGIALGVAVATVFSAIRHSFAKDPIPSKSGVLYYVRMDSWDPAHPNFEPVPSQVTYMDAMGIMRSSIPVRQSVMTRAELNVIPEPGKAHPSREPTRLCFGDFFTMFDVPFEYGSGWDRKADEARDPVVVLSKDLNDRVFGGGNSVGKVLRIEDRDFRVVGVLARWSPSVLFYDLVSRRAPGTPEALFIPFNLVGPMQIQSSGSQANWKPAAGPGYEAEYLQGEKTWLQMWVELPTAAKVAEYKDFVDAYTMSQKKVGRFQRPLDNRVTPLLEWMVDRGAVPPETTAMMIVAILFLSVCALNLMGLLMAKFLARAPQIGVRRALGARRWDIFVLHLLECEVVALAGGAVGFVAAWLALFGVNNYVKSMYSRSDVFQMDWTMLLFAVVASLAAGLMAGLYPAYRVCRLSPSTYLKLQ</sequence>
<organism evidence="9 10">
    <name type="scientific">Pendulispora albinea</name>
    <dbReference type="NCBI Taxonomy" id="2741071"/>
    <lineage>
        <taxon>Bacteria</taxon>
        <taxon>Pseudomonadati</taxon>
        <taxon>Myxococcota</taxon>
        <taxon>Myxococcia</taxon>
        <taxon>Myxococcales</taxon>
        <taxon>Sorangiineae</taxon>
        <taxon>Pendulisporaceae</taxon>
        <taxon>Pendulispora</taxon>
    </lineage>
</organism>
<feature type="transmembrane region" description="Helical" evidence="6">
    <location>
        <begin position="310"/>
        <end position="335"/>
    </location>
</feature>
<proteinExistence type="predicted"/>
<protein>
    <submittedName>
        <fullName evidence="9">ABC transporter permease</fullName>
    </submittedName>
</protein>
<feature type="domain" description="ABC3 transporter permease C-terminal" evidence="7">
    <location>
        <begin position="312"/>
        <end position="432"/>
    </location>
</feature>
<evidence type="ECO:0000259" key="7">
    <source>
        <dbReference type="Pfam" id="PF02687"/>
    </source>
</evidence>
<name>A0ABZ2LPA6_9BACT</name>
<dbReference type="PANTHER" id="PTHR30572:SF18">
    <property type="entry name" value="ABC-TYPE MACROLIDE FAMILY EXPORT SYSTEM PERMEASE COMPONENT 2"/>
    <property type="match status" value="1"/>
</dbReference>
<dbReference type="InterPro" id="IPR025857">
    <property type="entry name" value="MacB_PCD"/>
</dbReference>
<evidence type="ECO:0000256" key="3">
    <source>
        <dbReference type="ARBA" id="ARBA00022692"/>
    </source>
</evidence>
<keyword evidence="2" id="KW-1003">Cell membrane</keyword>
<comment type="subcellular location">
    <subcellularLocation>
        <location evidence="1">Cell membrane</location>
        <topology evidence="1">Multi-pass membrane protein</topology>
    </subcellularLocation>
</comment>
<feature type="domain" description="MacB-like periplasmic core" evidence="8">
    <location>
        <begin position="21"/>
        <end position="265"/>
    </location>
</feature>
<evidence type="ECO:0000256" key="4">
    <source>
        <dbReference type="ARBA" id="ARBA00022989"/>
    </source>
</evidence>
<keyword evidence="10" id="KW-1185">Reference proteome</keyword>
<evidence type="ECO:0000259" key="8">
    <source>
        <dbReference type="Pfam" id="PF12704"/>
    </source>
</evidence>
<evidence type="ECO:0000256" key="6">
    <source>
        <dbReference type="SAM" id="Phobius"/>
    </source>
</evidence>
<evidence type="ECO:0000313" key="9">
    <source>
        <dbReference type="EMBL" id="WXB12724.1"/>
    </source>
</evidence>
<feature type="transmembrane region" description="Helical" evidence="6">
    <location>
        <begin position="402"/>
        <end position="425"/>
    </location>
</feature>
<evidence type="ECO:0000313" key="10">
    <source>
        <dbReference type="Proteomes" id="UP001370348"/>
    </source>
</evidence>
<dbReference type="Proteomes" id="UP001370348">
    <property type="component" value="Chromosome"/>
</dbReference>
<keyword evidence="4 6" id="KW-1133">Transmembrane helix</keyword>
<dbReference type="InterPro" id="IPR050250">
    <property type="entry name" value="Macrolide_Exporter_MacB"/>
</dbReference>
<feature type="transmembrane region" description="Helical" evidence="6">
    <location>
        <begin position="355"/>
        <end position="382"/>
    </location>
</feature>
<accession>A0ABZ2LPA6</accession>
<evidence type="ECO:0000256" key="1">
    <source>
        <dbReference type="ARBA" id="ARBA00004651"/>
    </source>
</evidence>
<feature type="transmembrane region" description="Helical" evidence="6">
    <location>
        <begin position="20"/>
        <end position="40"/>
    </location>
</feature>
<reference evidence="9 10" key="1">
    <citation type="submission" date="2021-12" db="EMBL/GenBank/DDBJ databases">
        <title>Discovery of the Pendulisporaceae a myxobacterial family with distinct sporulation behavior and unique specialized metabolism.</title>
        <authorList>
            <person name="Garcia R."/>
            <person name="Popoff A."/>
            <person name="Bader C.D."/>
            <person name="Loehr J."/>
            <person name="Walesch S."/>
            <person name="Walt C."/>
            <person name="Boldt J."/>
            <person name="Bunk B."/>
            <person name="Haeckl F.J.F.P.J."/>
            <person name="Gunesch A.P."/>
            <person name="Birkelbach J."/>
            <person name="Nuebel U."/>
            <person name="Pietschmann T."/>
            <person name="Bach T."/>
            <person name="Mueller R."/>
        </authorList>
    </citation>
    <scope>NUCLEOTIDE SEQUENCE [LARGE SCALE GENOMIC DNA]</scope>
    <source>
        <strain evidence="9 10">MSr11954</strain>
    </source>
</reference>
<dbReference type="RefSeq" id="WP_394822345.1">
    <property type="nucleotide sequence ID" value="NZ_CP089984.1"/>
</dbReference>
<evidence type="ECO:0000256" key="2">
    <source>
        <dbReference type="ARBA" id="ARBA00022475"/>
    </source>
</evidence>
<gene>
    <name evidence="9" type="ORF">LZC94_33345</name>
</gene>
<dbReference type="PANTHER" id="PTHR30572">
    <property type="entry name" value="MEMBRANE COMPONENT OF TRANSPORTER-RELATED"/>
    <property type="match status" value="1"/>
</dbReference>
<evidence type="ECO:0000256" key="5">
    <source>
        <dbReference type="ARBA" id="ARBA00023136"/>
    </source>
</evidence>
<keyword evidence="3 6" id="KW-0812">Transmembrane</keyword>
<dbReference type="EMBL" id="CP089984">
    <property type="protein sequence ID" value="WXB12724.1"/>
    <property type="molecule type" value="Genomic_DNA"/>
</dbReference>